<dbReference type="SUPFAM" id="SSF53756">
    <property type="entry name" value="UDP-Glycosyltransferase/glycogen phosphorylase"/>
    <property type="match status" value="1"/>
</dbReference>
<evidence type="ECO:0000256" key="3">
    <source>
        <dbReference type="ARBA" id="ARBA00020902"/>
    </source>
</evidence>
<evidence type="ECO:0000256" key="6">
    <source>
        <dbReference type="ARBA" id="ARBA00022676"/>
    </source>
</evidence>
<dbReference type="EMBL" id="BEHT01000001">
    <property type="protein sequence ID" value="GBC97516.1"/>
    <property type="molecule type" value="Genomic_DNA"/>
</dbReference>
<keyword evidence="8" id="KW-0443">Lipid metabolism</keyword>
<keyword evidence="7 10" id="KW-0808">Transferase</keyword>
<keyword evidence="4" id="KW-0444">Lipid biosynthesis</keyword>
<reference evidence="11" key="1">
    <citation type="submission" date="2017-09" db="EMBL/GenBank/DDBJ databases">
        <title>Metaegenomics of thermophilic ammonia-oxidizing enrichment culture.</title>
        <authorList>
            <person name="Kato S."/>
            <person name="Suzuki K."/>
        </authorList>
    </citation>
    <scope>NUCLEOTIDE SEQUENCE [LARGE SCALE GENOMIC DNA]</scope>
</reference>
<dbReference type="AlphaFoldDB" id="A0A2H5X8K2"/>
<protein>
    <recommendedName>
        <fullName evidence="3">Lipid-A-disaccharide synthase</fullName>
        <ecNumber evidence="2">2.4.1.182</ecNumber>
    </recommendedName>
</protein>
<evidence type="ECO:0000256" key="2">
    <source>
        <dbReference type="ARBA" id="ARBA00012687"/>
    </source>
</evidence>
<dbReference type="GO" id="GO:0008915">
    <property type="term" value="F:lipid-A-disaccharide synthase activity"/>
    <property type="evidence" value="ECO:0007669"/>
    <property type="project" value="UniProtKB-EC"/>
</dbReference>
<evidence type="ECO:0000256" key="1">
    <source>
        <dbReference type="ARBA" id="ARBA00002056"/>
    </source>
</evidence>
<proteinExistence type="predicted"/>
<organism evidence="10 11">
    <name type="scientific">Candidatus Fervidibacter japonicus</name>
    <dbReference type="NCBI Taxonomy" id="2035412"/>
    <lineage>
        <taxon>Bacteria</taxon>
        <taxon>Candidatus Fervidibacterota</taxon>
        <taxon>Candidatus Fervidibacter</taxon>
    </lineage>
</organism>
<comment type="caution">
    <text evidence="10">The sequence shown here is derived from an EMBL/GenBank/DDBJ whole genome shotgun (WGS) entry which is preliminary data.</text>
</comment>
<evidence type="ECO:0000256" key="5">
    <source>
        <dbReference type="ARBA" id="ARBA00022556"/>
    </source>
</evidence>
<comment type="catalytic activity">
    <reaction evidence="9">
        <text>a lipid X + a UDP-2-N,3-O-bis[(3R)-3-hydroxyacyl]-alpha-D-glucosamine = a lipid A disaccharide + UDP + H(+)</text>
        <dbReference type="Rhea" id="RHEA:67828"/>
        <dbReference type="ChEBI" id="CHEBI:15378"/>
        <dbReference type="ChEBI" id="CHEBI:58223"/>
        <dbReference type="ChEBI" id="CHEBI:137748"/>
        <dbReference type="ChEBI" id="CHEBI:176338"/>
        <dbReference type="ChEBI" id="CHEBI:176343"/>
        <dbReference type="EC" id="2.4.1.182"/>
    </reaction>
</comment>
<evidence type="ECO:0000313" key="11">
    <source>
        <dbReference type="Proteomes" id="UP000236173"/>
    </source>
</evidence>
<dbReference type="GO" id="GO:0009245">
    <property type="term" value="P:lipid A biosynthetic process"/>
    <property type="evidence" value="ECO:0007669"/>
    <property type="project" value="UniProtKB-KW"/>
</dbReference>
<comment type="function">
    <text evidence="1">Condensation of UDP-2,3-diacylglucosamine and 2,3-diacylglucosamine-1-phosphate to form lipid A disaccharide, a precursor of lipid A, a phosphorylated glycolipid that anchors the lipopolysaccharide to the outer membrane of the cell.</text>
</comment>
<dbReference type="GO" id="GO:0005543">
    <property type="term" value="F:phospholipid binding"/>
    <property type="evidence" value="ECO:0007669"/>
    <property type="project" value="TreeGrafter"/>
</dbReference>
<accession>A0A2H5X8K2</accession>
<dbReference type="Proteomes" id="UP000236173">
    <property type="component" value="Unassembled WGS sequence"/>
</dbReference>
<dbReference type="GO" id="GO:0016020">
    <property type="term" value="C:membrane"/>
    <property type="evidence" value="ECO:0007669"/>
    <property type="project" value="GOC"/>
</dbReference>
<dbReference type="Gene3D" id="3.40.50.2000">
    <property type="entry name" value="Glycogen Phosphorylase B"/>
    <property type="match status" value="1"/>
</dbReference>
<evidence type="ECO:0000256" key="9">
    <source>
        <dbReference type="ARBA" id="ARBA00048975"/>
    </source>
</evidence>
<evidence type="ECO:0000256" key="4">
    <source>
        <dbReference type="ARBA" id="ARBA00022516"/>
    </source>
</evidence>
<evidence type="ECO:0000256" key="8">
    <source>
        <dbReference type="ARBA" id="ARBA00023098"/>
    </source>
</evidence>
<gene>
    <name evidence="10" type="primary">lpxB</name>
    <name evidence="10" type="ORF">HRbin17_00003</name>
</gene>
<name>A0A2H5X8K2_9BACT</name>
<keyword evidence="6 10" id="KW-0328">Glycosyltransferase</keyword>
<dbReference type="PANTHER" id="PTHR30372:SF4">
    <property type="entry name" value="LIPID-A-DISACCHARIDE SYNTHASE, MITOCHONDRIAL-RELATED"/>
    <property type="match status" value="1"/>
</dbReference>
<evidence type="ECO:0000313" key="10">
    <source>
        <dbReference type="EMBL" id="GBC97516.1"/>
    </source>
</evidence>
<evidence type="ECO:0000256" key="7">
    <source>
        <dbReference type="ARBA" id="ARBA00022679"/>
    </source>
</evidence>
<dbReference type="InterPro" id="IPR003835">
    <property type="entry name" value="Glyco_trans_19"/>
</dbReference>
<sequence length="387" mass="44147">MRVFFSVGDASGDLYAAAVVHHLQRLRPRWRYEGIGGVRLLRAGTHLWGITPAFSAFGAWSALRTGVTLWALLQRTRRRLLADPPTLFVPVDFGAFNRRLLTPLAARGVRVFYFVPPSFWGELPERLRRYVHPNIVFAPIYAWQREKLLQAGAQVLEFGHPLVDILAPMRALPPHEARQRCKLPDDRRVVSLFPGSRLMTVRENLPILLQVSHQLWRCDPTLQFALGLPPEWRSDWVAPLLARWGNRIPLSVHIGQSHELLRASDLALLVAGTVTLEAACLQTPSIAVFWTGFLNRLQVHWLRWRGVNVMELGPFALPNRILGDTVMPEFIGWAASVERLAATAWQLLTDEAHREQMRQRFADLWQRLGEPGACFRVAKFLVQWAEQ</sequence>
<keyword evidence="5" id="KW-0441">Lipid A biosynthesis</keyword>
<dbReference type="EC" id="2.4.1.182" evidence="2"/>
<dbReference type="Pfam" id="PF02684">
    <property type="entry name" value="LpxB"/>
    <property type="match status" value="1"/>
</dbReference>
<dbReference type="PANTHER" id="PTHR30372">
    <property type="entry name" value="LIPID-A-DISACCHARIDE SYNTHASE"/>
    <property type="match status" value="1"/>
</dbReference>